<accession>A0A369PYK0</accession>
<dbReference type="Pfam" id="PF01381">
    <property type="entry name" value="HTH_3"/>
    <property type="match status" value="1"/>
</dbReference>
<dbReference type="PANTHER" id="PTHR46558:SF15">
    <property type="entry name" value="HELIX-TURN-HELIX DOMAIN PROTEIN"/>
    <property type="match status" value="1"/>
</dbReference>
<comment type="caution">
    <text evidence="4">The sequence shown here is derived from an EMBL/GenBank/DDBJ whole genome shotgun (WGS) entry which is preliminary data.</text>
</comment>
<dbReference type="InterPro" id="IPR001387">
    <property type="entry name" value="Cro/C1-type_HTH"/>
</dbReference>
<name>A0A369PYK0_9SPHI</name>
<dbReference type="GO" id="GO:0003677">
    <property type="term" value="F:DNA binding"/>
    <property type="evidence" value="ECO:0007669"/>
    <property type="project" value="UniProtKB-KW"/>
</dbReference>
<dbReference type="EMBL" id="QPKV01000006">
    <property type="protein sequence ID" value="RDC55816.1"/>
    <property type="molecule type" value="Genomic_DNA"/>
</dbReference>
<dbReference type="PROSITE" id="PS50943">
    <property type="entry name" value="HTH_CROC1"/>
    <property type="match status" value="1"/>
</dbReference>
<proteinExistence type="predicted"/>
<dbReference type="SUPFAM" id="SSF47413">
    <property type="entry name" value="lambda repressor-like DNA-binding domains"/>
    <property type="match status" value="1"/>
</dbReference>
<keyword evidence="5" id="KW-1185">Reference proteome</keyword>
<dbReference type="SMART" id="SM00530">
    <property type="entry name" value="HTH_XRE"/>
    <property type="match status" value="1"/>
</dbReference>
<evidence type="ECO:0000259" key="3">
    <source>
        <dbReference type="PROSITE" id="PS50943"/>
    </source>
</evidence>
<evidence type="ECO:0000313" key="5">
    <source>
        <dbReference type="Proteomes" id="UP000253961"/>
    </source>
</evidence>
<dbReference type="OrthoDB" id="795038at2"/>
<sequence length="135" mass="15220">MNLINSDFFLFCGVTKKNDPMLGIEKKIRTLRQAKGWSQGEVSEKIGLSTAAFSKIEKGVTDVSISRLQQLAELFDVQLSELILPVEQLSKDHQESLKEANDTINAQLNKIVELQEYIISLYEQLHKVKAEVASQ</sequence>
<feature type="domain" description="HTH cro/C1-type" evidence="3">
    <location>
        <begin position="28"/>
        <end position="82"/>
    </location>
</feature>
<evidence type="ECO:0000313" key="4">
    <source>
        <dbReference type="EMBL" id="RDC55816.1"/>
    </source>
</evidence>
<keyword evidence="2" id="KW-0175">Coiled coil</keyword>
<dbReference type="AlphaFoldDB" id="A0A369PYK0"/>
<keyword evidence="1" id="KW-0238">DNA-binding</keyword>
<dbReference type="PANTHER" id="PTHR46558">
    <property type="entry name" value="TRACRIPTIONAL REGULATORY PROTEIN-RELATED-RELATED"/>
    <property type="match status" value="1"/>
</dbReference>
<organism evidence="4 5">
    <name type="scientific">Pedobacter chinensis</name>
    <dbReference type="NCBI Taxonomy" id="2282421"/>
    <lineage>
        <taxon>Bacteria</taxon>
        <taxon>Pseudomonadati</taxon>
        <taxon>Bacteroidota</taxon>
        <taxon>Sphingobacteriia</taxon>
        <taxon>Sphingobacteriales</taxon>
        <taxon>Sphingobacteriaceae</taxon>
        <taxon>Pedobacter</taxon>
    </lineage>
</organism>
<evidence type="ECO:0000256" key="2">
    <source>
        <dbReference type="SAM" id="Coils"/>
    </source>
</evidence>
<dbReference type="CDD" id="cd00093">
    <property type="entry name" value="HTH_XRE"/>
    <property type="match status" value="1"/>
</dbReference>
<dbReference type="Gene3D" id="1.10.260.40">
    <property type="entry name" value="lambda repressor-like DNA-binding domains"/>
    <property type="match status" value="1"/>
</dbReference>
<dbReference type="RefSeq" id="WP_115403852.1">
    <property type="nucleotide sequence ID" value="NZ_QPKV01000006.1"/>
</dbReference>
<feature type="coiled-coil region" evidence="2">
    <location>
        <begin position="90"/>
        <end position="117"/>
    </location>
</feature>
<reference evidence="4 5" key="1">
    <citation type="submission" date="2018-07" db="EMBL/GenBank/DDBJ databases">
        <title>Pedobacter sp. nov., isolated from soil.</title>
        <authorList>
            <person name="Zhou L.Y."/>
            <person name="Du Z.J."/>
        </authorList>
    </citation>
    <scope>NUCLEOTIDE SEQUENCE [LARGE SCALE GENOMIC DNA]</scope>
    <source>
        <strain evidence="4 5">JDX94</strain>
    </source>
</reference>
<dbReference type="InterPro" id="IPR010982">
    <property type="entry name" value="Lambda_DNA-bd_dom_sf"/>
</dbReference>
<gene>
    <name evidence="4" type="ORF">DU508_16270</name>
</gene>
<protein>
    <submittedName>
        <fullName evidence="4">XRE family transcriptional regulator</fullName>
    </submittedName>
</protein>
<dbReference type="Proteomes" id="UP000253961">
    <property type="component" value="Unassembled WGS sequence"/>
</dbReference>
<evidence type="ECO:0000256" key="1">
    <source>
        <dbReference type="ARBA" id="ARBA00023125"/>
    </source>
</evidence>